<feature type="compositionally biased region" description="Basic and acidic residues" evidence="1">
    <location>
        <begin position="130"/>
        <end position="156"/>
    </location>
</feature>
<proteinExistence type="predicted"/>
<organism evidence="2 3">
    <name type="scientific">Litomosoides sigmodontis</name>
    <name type="common">Filarial nematode worm</name>
    <dbReference type="NCBI Taxonomy" id="42156"/>
    <lineage>
        <taxon>Eukaryota</taxon>
        <taxon>Metazoa</taxon>
        <taxon>Ecdysozoa</taxon>
        <taxon>Nematoda</taxon>
        <taxon>Chromadorea</taxon>
        <taxon>Rhabditida</taxon>
        <taxon>Spirurina</taxon>
        <taxon>Spiruromorpha</taxon>
        <taxon>Filarioidea</taxon>
        <taxon>Onchocercidae</taxon>
        <taxon>Litomosoides</taxon>
    </lineage>
</organism>
<keyword evidence="3" id="KW-1185">Reference proteome</keyword>
<evidence type="ECO:0000313" key="3">
    <source>
        <dbReference type="Proteomes" id="UP000277928"/>
    </source>
</evidence>
<accession>A0A3P6T5Z8</accession>
<feature type="compositionally biased region" description="Basic residues" evidence="1">
    <location>
        <begin position="488"/>
        <end position="506"/>
    </location>
</feature>
<dbReference type="AlphaFoldDB" id="A0A3P6T5Z8"/>
<evidence type="ECO:0000313" key="2">
    <source>
        <dbReference type="EMBL" id="VDK76135.1"/>
    </source>
</evidence>
<sequence length="506" mass="56224">MAPLFARMMPKDTASNVPGSSRGGNANSATDPSNAQFETEWMRSREVSCSSLFPEIRGRGEFRKVNGNGSRDKRNDEMIIVTEANEGTTPEMIVITSKIKEKSLKLDGRRHSAIASIERSDSNLAPQAARDSDLAPDERRDSNTAPHEGRDSDVAPKEGSVSAANKELHCVEGDDAEVASVSGVNEVAYKAEHMDPKAQAEIESKKASITQNIIKSIISCSDSVQRISRIAIRNAELLLQDICEKKAVGQAMKANNLLTKEQLESFDDEFNSYIKFASDIRDYISDLIRYVSDIATHVKRVEKKFLSNKDEALQQMTYFENQLCGHLLNFYEIALAGEKAREMFEKTRHEPIVISLPQESIPYEGMFINHLLNFAVFSRTFESAWDAADAYLDILHCLFILLVDAEKIPDESPQENNFPFRHKSYFKGSHGTRANSEATQKGAIAVATASAAAAAPTASEKRNVKIPQQIISKKTISPTATLENKPKALPKNKGRRKANKTKKKRR</sequence>
<feature type="region of interest" description="Disordered" evidence="1">
    <location>
        <begin position="475"/>
        <end position="506"/>
    </location>
</feature>
<evidence type="ECO:0000256" key="1">
    <source>
        <dbReference type="SAM" id="MobiDB-lite"/>
    </source>
</evidence>
<feature type="region of interest" description="Disordered" evidence="1">
    <location>
        <begin position="1"/>
        <end position="44"/>
    </location>
</feature>
<gene>
    <name evidence="2" type="ORF">NLS_LOCUS3182</name>
</gene>
<feature type="compositionally biased region" description="Polar residues" evidence="1">
    <location>
        <begin position="13"/>
        <end position="37"/>
    </location>
</feature>
<reference evidence="2 3" key="1">
    <citation type="submission" date="2018-08" db="EMBL/GenBank/DDBJ databases">
        <authorList>
            <person name="Laetsch R D."/>
            <person name="Stevens L."/>
            <person name="Kumar S."/>
            <person name="Blaxter L. M."/>
        </authorList>
    </citation>
    <scope>NUCLEOTIDE SEQUENCE [LARGE SCALE GENOMIC DNA]</scope>
</reference>
<dbReference type="Proteomes" id="UP000277928">
    <property type="component" value="Unassembled WGS sequence"/>
</dbReference>
<dbReference type="EMBL" id="UYRX01000165">
    <property type="protein sequence ID" value="VDK76135.1"/>
    <property type="molecule type" value="Genomic_DNA"/>
</dbReference>
<dbReference type="OrthoDB" id="5867810at2759"/>
<feature type="region of interest" description="Disordered" evidence="1">
    <location>
        <begin position="117"/>
        <end position="161"/>
    </location>
</feature>
<protein>
    <submittedName>
        <fullName evidence="2">Uncharacterized protein</fullName>
    </submittedName>
</protein>
<name>A0A3P6T5Z8_LITSI</name>